<evidence type="ECO:0000256" key="7">
    <source>
        <dbReference type="ARBA" id="ARBA00023136"/>
    </source>
</evidence>
<sequence length="243" mass="26999">MDDLQAWQYIATALIFVWTGFVRSGLGFGGAALGLPLLLLVVDDALIWLPLIGIHLLFFSSITVSSRIHAVNWPYLKKALGIMIIPMLIGVFGLLTLPPEWVVVFVYLTTLFYAFCYLFKFQIRGGNPWVDNTLLISGAYAAGVSLIGAPLIVAVFARHVTIEQLRNTLFVLWFILVVIKLSVLLWAGIDFWWFHHLWLLPCAALGHIVGLKLHERLMAGDSATFKQIIGGALVLICIVGLLR</sequence>
<feature type="transmembrane region" description="Helical" evidence="8">
    <location>
        <begin position="38"/>
        <end position="59"/>
    </location>
</feature>
<evidence type="ECO:0000256" key="6">
    <source>
        <dbReference type="ARBA" id="ARBA00022989"/>
    </source>
</evidence>
<keyword evidence="7 8" id="KW-0472">Membrane</keyword>
<keyword evidence="10" id="KW-1185">Reference proteome</keyword>
<evidence type="ECO:0000256" key="4">
    <source>
        <dbReference type="ARBA" id="ARBA00022475"/>
    </source>
</evidence>
<dbReference type="InterPro" id="IPR052017">
    <property type="entry name" value="TSUP"/>
</dbReference>
<accession>A0A2K8L0T9</accession>
<evidence type="ECO:0000256" key="2">
    <source>
        <dbReference type="ARBA" id="ARBA00009142"/>
    </source>
</evidence>
<keyword evidence="6 8" id="KW-1133">Transmembrane helix</keyword>
<dbReference type="Proteomes" id="UP000231701">
    <property type="component" value="Chromosome"/>
</dbReference>
<feature type="transmembrane region" description="Helical" evidence="8">
    <location>
        <begin position="169"/>
        <end position="187"/>
    </location>
</feature>
<dbReference type="InterPro" id="IPR002781">
    <property type="entry name" value="TM_pro_TauE-like"/>
</dbReference>
<dbReference type="PANTHER" id="PTHR30269">
    <property type="entry name" value="TRANSMEMBRANE PROTEIN YFCA"/>
    <property type="match status" value="1"/>
</dbReference>
<proteinExistence type="inferred from homology"/>
<evidence type="ECO:0000256" key="8">
    <source>
        <dbReference type="RuleBase" id="RU363041"/>
    </source>
</evidence>
<organism evidence="9 10">
    <name type="scientific">Mariprofundus aestuarium</name>
    <dbReference type="NCBI Taxonomy" id="1921086"/>
    <lineage>
        <taxon>Bacteria</taxon>
        <taxon>Pseudomonadati</taxon>
        <taxon>Pseudomonadota</taxon>
        <taxon>Candidatius Mariprofundia</taxon>
        <taxon>Mariprofundales</taxon>
        <taxon>Mariprofundaceae</taxon>
        <taxon>Mariprofundus</taxon>
    </lineage>
</organism>
<dbReference type="KEGG" id="maes:Ga0123461_1002"/>
<evidence type="ECO:0000256" key="1">
    <source>
        <dbReference type="ARBA" id="ARBA00004651"/>
    </source>
</evidence>
<comment type="similarity">
    <text evidence="2 8">Belongs to the 4-toluene sulfonate uptake permease (TSUP) (TC 2.A.102) family.</text>
</comment>
<reference evidence="9 10" key="1">
    <citation type="submission" date="2016-12" db="EMBL/GenBank/DDBJ databases">
        <title>Isolation and genomic insights into novel planktonic Zetaproteobacteria from stratified waters of the Chesapeake Bay.</title>
        <authorList>
            <person name="McAllister S.M."/>
            <person name="Kato S."/>
            <person name="Chan C.S."/>
            <person name="Chiu B.K."/>
            <person name="Field E.K."/>
        </authorList>
    </citation>
    <scope>NUCLEOTIDE SEQUENCE [LARGE SCALE GENOMIC DNA]</scope>
    <source>
        <strain evidence="9 10">CP-5</strain>
    </source>
</reference>
<protein>
    <recommendedName>
        <fullName evidence="8">Probable membrane transporter protein</fullName>
    </recommendedName>
</protein>
<feature type="transmembrane region" description="Helical" evidence="8">
    <location>
        <begin position="104"/>
        <end position="123"/>
    </location>
</feature>
<dbReference type="GO" id="GO:0005886">
    <property type="term" value="C:plasma membrane"/>
    <property type="evidence" value="ECO:0007669"/>
    <property type="project" value="UniProtKB-SubCell"/>
</dbReference>
<dbReference type="PANTHER" id="PTHR30269:SF37">
    <property type="entry name" value="MEMBRANE TRANSPORTER PROTEIN"/>
    <property type="match status" value="1"/>
</dbReference>
<evidence type="ECO:0000256" key="5">
    <source>
        <dbReference type="ARBA" id="ARBA00022692"/>
    </source>
</evidence>
<comment type="subcellular location">
    <subcellularLocation>
        <location evidence="1 8">Cell membrane</location>
        <topology evidence="1 8">Multi-pass membrane protein</topology>
    </subcellularLocation>
</comment>
<feature type="transmembrane region" description="Helical" evidence="8">
    <location>
        <begin position="135"/>
        <end position="157"/>
    </location>
</feature>
<dbReference type="Pfam" id="PF01925">
    <property type="entry name" value="TauE"/>
    <property type="match status" value="1"/>
</dbReference>
<dbReference type="OrthoDB" id="9783137at2"/>
<feature type="transmembrane region" description="Helical" evidence="8">
    <location>
        <begin position="223"/>
        <end position="242"/>
    </location>
</feature>
<dbReference type="AlphaFoldDB" id="A0A2K8L0T9"/>
<keyword evidence="5 8" id="KW-0812">Transmembrane</keyword>
<evidence type="ECO:0000256" key="3">
    <source>
        <dbReference type="ARBA" id="ARBA00022448"/>
    </source>
</evidence>
<keyword evidence="4 8" id="KW-1003">Cell membrane</keyword>
<dbReference type="EMBL" id="CP018799">
    <property type="protein sequence ID" value="ATX79421.1"/>
    <property type="molecule type" value="Genomic_DNA"/>
</dbReference>
<evidence type="ECO:0000313" key="9">
    <source>
        <dbReference type="EMBL" id="ATX79421.1"/>
    </source>
</evidence>
<keyword evidence="3" id="KW-0813">Transport</keyword>
<feature type="transmembrane region" description="Helical" evidence="8">
    <location>
        <begin position="79"/>
        <end position="97"/>
    </location>
</feature>
<evidence type="ECO:0000313" key="10">
    <source>
        <dbReference type="Proteomes" id="UP000231701"/>
    </source>
</evidence>
<dbReference type="RefSeq" id="WP_100277317.1">
    <property type="nucleotide sequence ID" value="NZ_CP018799.1"/>
</dbReference>
<gene>
    <name evidence="9" type="ORF">Ga0123461_1002</name>
</gene>
<name>A0A2K8L0T9_MARES</name>